<evidence type="ECO:0000313" key="2">
    <source>
        <dbReference type="Proteomes" id="UP001377168"/>
    </source>
</evidence>
<organism evidence="1 2">
    <name type="scientific">Streptomyces achmelvichensis</name>
    <dbReference type="NCBI Taxonomy" id="3134111"/>
    <lineage>
        <taxon>Bacteria</taxon>
        <taxon>Bacillati</taxon>
        <taxon>Actinomycetota</taxon>
        <taxon>Actinomycetes</taxon>
        <taxon>Kitasatosporales</taxon>
        <taxon>Streptomycetaceae</taxon>
        <taxon>Streptomyces</taxon>
    </lineage>
</organism>
<protein>
    <submittedName>
        <fullName evidence="1">Acyl-CoA dehydrogenase family protein</fullName>
    </submittedName>
</protein>
<reference evidence="1" key="1">
    <citation type="submission" date="2024-03" db="EMBL/GenBank/DDBJ databases">
        <title>Novel Streptomyces species of biotechnological and ecological value are a feature of Machair soil.</title>
        <authorList>
            <person name="Prole J.R."/>
            <person name="Goodfellow M."/>
            <person name="Allenby N."/>
            <person name="Ward A.C."/>
        </authorList>
    </citation>
    <scope>NUCLEOTIDE SEQUENCE</scope>
    <source>
        <strain evidence="1">MS2.AVA.5</strain>
    </source>
</reference>
<keyword evidence="2" id="KW-1185">Reference proteome</keyword>
<name>A0ACC6PPF0_9ACTN</name>
<gene>
    <name evidence="1" type="ORF">WKI67_07685</name>
</gene>
<comment type="caution">
    <text evidence="1">The sequence shown here is derived from an EMBL/GenBank/DDBJ whole genome shotgun (WGS) entry which is preliminary data.</text>
</comment>
<sequence>MAGRGSEGAPHGQPGGRTAELRERVGEFVRDRVIPYEPVLDAGGPDAVAALGVLQGRAKQEGLWALPLPAHLGGRGLTFGEYAELAEAEGASDHGPAALGSAPLLDVSMLERHAQSGVRDRYLRRLVAGETRTCYAMTEPEVPGTDPFMTGTRAVRQPDGRWAVTGRKWFTSGAAGADLVTVLARTDGQTGDREGLSLLLVPTDSPGFRVVRELPVLGATGQWEIEFDQVGVPADHLVGARGQALAIAGERLQRGRTLRCLRWLGQAQRAFDLMCERAVARGGSRGPLAGHQLVQQQVFDALLALRTTRPMVHEAVALIDAGKDAHIEVGLAKVAAARMLQQVTDAAIQVHGAAGLGPDTALPALFRTGRAARILDGPDELHITAVARRVLRGYGGLSPTRP</sequence>
<dbReference type="Proteomes" id="UP001377168">
    <property type="component" value="Unassembled WGS sequence"/>
</dbReference>
<proteinExistence type="predicted"/>
<accession>A0ACC6PPF0</accession>
<evidence type="ECO:0000313" key="1">
    <source>
        <dbReference type="EMBL" id="MEJ8633274.1"/>
    </source>
</evidence>
<dbReference type="EMBL" id="JBBKAJ010000022">
    <property type="protein sequence ID" value="MEJ8633274.1"/>
    <property type="molecule type" value="Genomic_DNA"/>
</dbReference>